<proteinExistence type="predicted"/>
<organism evidence="2 3">
    <name type="scientific">Pterulicium gracile</name>
    <dbReference type="NCBI Taxonomy" id="1884261"/>
    <lineage>
        <taxon>Eukaryota</taxon>
        <taxon>Fungi</taxon>
        <taxon>Dikarya</taxon>
        <taxon>Basidiomycota</taxon>
        <taxon>Agaricomycotina</taxon>
        <taxon>Agaricomycetes</taxon>
        <taxon>Agaricomycetidae</taxon>
        <taxon>Agaricales</taxon>
        <taxon>Pleurotineae</taxon>
        <taxon>Pterulaceae</taxon>
        <taxon>Pterulicium</taxon>
    </lineage>
</organism>
<dbReference type="OrthoDB" id="3357408at2759"/>
<evidence type="ECO:0000313" key="3">
    <source>
        <dbReference type="Proteomes" id="UP000305067"/>
    </source>
</evidence>
<protein>
    <submittedName>
        <fullName evidence="2">Uncharacterized protein</fullName>
    </submittedName>
</protein>
<feature type="transmembrane region" description="Helical" evidence="1">
    <location>
        <begin position="129"/>
        <end position="153"/>
    </location>
</feature>
<accession>A0A5C3QYK1</accession>
<feature type="transmembrane region" description="Helical" evidence="1">
    <location>
        <begin position="48"/>
        <end position="72"/>
    </location>
</feature>
<name>A0A5C3QYK1_9AGAR</name>
<reference evidence="2 3" key="1">
    <citation type="journal article" date="2019" name="Nat. Ecol. Evol.">
        <title>Megaphylogeny resolves global patterns of mushroom evolution.</title>
        <authorList>
            <person name="Varga T."/>
            <person name="Krizsan K."/>
            <person name="Foldi C."/>
            <person name="Dima B."/>
            <person name="Sanchez-Garcia M."/>
            <person name="Sanchez-Ramirez S."/>
            <person name="Szollosi G.J."/>
            <person name="Szarkandi J.G."/>
            <person name="Papp V."/>
            <person name="Albert L."/>
            <person name="Andreopoulos W."/>
            <person name="Angelini C."/>
            <person name="Antonin V."/>
            <person name="Barry K.W."/>
            <person name="Bougher N.L."/>
            <person name="Buchanan P."/>
            <person name="Buyck B."/>
            <person name="Bense V."/>
            <person name="Catcheside P."/>
            <person name="Chovatia M."/>
            <person name="Cooper J."/>
            <person name="Damon W."/>
            <person name="Desjardin D."/>
            <person name="Finy P."/>
            <person name="Geml J."/>
            <person name="Haridas S."/>
            <person name="Hughes K."/>
            <person name="Justo A."/>
            <person name="Karasinski D."/>
            <person name="Kautmanova I."/>
            <person name="Kiss B."/>
            <person name="Kocsube S."/>
            <person name="Kotiranta H."/>
            <person name="LaButti K.M."/>
            <person name="Lechner B.E."/>
            <person name="Liimatainen K."/>
            <person name="Lipzen A."/>
            <person name="Lukacs Z."/>
            <person name="Mihaltcheva S."/>
            <person name="Morgado L.N."/>
            <person name="Niskanen T."/>
            <person name="Noordeloos M.E."/>
            <person name="Ohm R.A."/>
            <person name="Ortiz-Santana B."/>
            <person name="Ovrebo C."/>
            <person name="Racz N."/>
            <person name="Riley R."/>
            <person name="Savchenko A."/>
            <person name="Shiryaev A."/>
            <person name="Soop K."/>
            <person name="Spirin V."/>
            <person name="Szebenyi C."/>
            <person name="Tomsovsky M."/>
            <person name="Tulloss R.E."/>
            <person name="Uehling J."/>
            <person name="Grigoriev I.V."/>
            <person name="Vagvolgyi C."/>
            <person name="Papp T."/>
            <person name="Martin F.M."/>
            <person name="Miettinen O."/>
            <person name="Hibbett D.S."/>
            <person name="Nagy L.G."/>
        </authorList>
    </citation>
    <scope>NUCLEOTIDE SEQUENCE [LARGE SCALE GENOMIC DNA]</scope>
    <source>
        <strain evidence="2 3">CBS 309.79</strain>
    </source>
</reference>
<gene>
    <name evidence="2" type="ORF">BDV98DRAFT_653259</name>
</gene>
<dbReference type="EMBL" id="ML178816">
    <property type="protein sequence ID" value="TFL05479.1"/>
    <property type="molecule type" value="Genomic_DNA"/>
</dbReference>
<dbReference type="STRING" id="1884261.A0A5C3QYK1"/>
<keyword evidence="1" id="KW-0812">Transmembrane</keyword>
<feature type="transmembrane region" description="Helical" evidence="1">
    <location>
        <begin position="230"/>
        <end position="253"/>
    </location>
</feature>
<evidence type="ECO:0000256" key="1">
    <source>
        <dbReference type="SAM" id="Phobius"/>
    </source>
</evidence>
<evidence type="ECO:0000313" key="2">
    <source>
        <dbReference type="EMBL" id="TFL05479.1"/>
    </source>
</evidence>
<sequence length="333" mass="36493">MSDFSISEAQLVALFLEAAFWGMFVILFILCIQALLFKDSRLKPAFQIQWPLLVVACVMFAIGTLDIAVGLFHNIHAFVDTAASGKPDEQFQKISNWANVLKLANTLVQCLIGDGMLIYRCWIIFSYSWLVVSFSLVLFFAAAGCCISTLLFASTLQTQTTVNAGKLQPLITSFLACSIALNIITTGLIVYRIWSVDEVNRKMNFVPGWSSSDRPSRTPYNHSSSRLRKAMLIIVESGALYTGTSIITFVAYLSKSNSSYATSDVEVQMAGVAFSLIIIRAASSASDTSMPSGSHNLPLSVRSQPVQIMVRQDVHQSKADAEGQYKSFASTAE</sequence>
<keyword evidence="1" id="KW-1133">Transmembrane helix</keyword>
<feature type="transmembrane region" description="Helical" evidence="1">
    <location>
        <begin position="173"/>
        <end position="194"/>
    </location>
</feature>
<feature type="transmembrane region" description="Helical" evidence="1">
    <location>
        <begin position="12"/>
        <end position="36"/>
    </location>
</feature>
<keyword evidence="3" id="KW-1185">Reference proteome</keyword>
<dbReference type="AlphaFoldDB" id="A0A5C3QYK1"/>
<keyword evidence="1" id="KW-0472">Membrane</keyword>
<dbReference type="Proteomes" id="UP000305067">
    <property type="component" value="Unassembled WGS sequence"/>
</dbReference>